<evidence type="ECO:0000256" key="3">
    <source>
        <dbReference type="ARBA" id="ARBA00022801"/>
    </source>
</evidence>
<name>A0A7X0U330_9ACTN</name>
<evidence type="ECO:0000256" key="2">
    <source>
        <dbReference type="ARBA" id="ARBA00005582"/>
    </source>
</evidence>
<evidence type="ECO:0000313" key="7">
    <source>
        <dbReference type="Proteomes" id="UP000565579"/>
    </source>
</evidence>
<dbReference type="PANTHER" id="PTHR43046:SF2">
    <property type="entry name" value="8-OXO-DGTP DIPHOSPHATASE-RELATED"/>
    <property type="match status" value="1"/>
</dbReference>
<dbReference type="InterPro" id="IPR000086">
    <property type="entry name" value="NUDIX_hydrolase_dom"/>
</dbReference>
<dbReference type="AlphaFoldDB" id="A0A7X0U330"/>
<dbReference type="PROSITE" id="PS51462">
    <property type="entry name" value="NUDIX"/>
    <property type="match status" value="1"/>
</dbReference>
<dbReference type="InterPro" id="IPR020476">
    <property type="entry name" value="Nudix_hydrolase"/>
</dbReference>
<comment type="similarity">
    <text evidence="2 4">Belongs to the Nudix hydrolase family.</text>
</comment>
<dbReference type="GO" id="GO:0035539">
    <property type="term" value="F:8-oxo-7,8-dihydrodeoxyguanosine triphosphate pyrophosphatase activity"/>
    <property type="evidence" value="ECO:0007669"/>
    <property type="project" value="UniProtKB-EC"/>
</dbReference>
<dbReference type="InterPro" id="IPR020084">
    <property type="entry name" value="NUDIX_hydrolase_CS"/>
</dbReference>
<feature type="domain" description="Nudix hydrolase" evidence="5">
    <location>
        <begin position="80"/>
        <end position="209"/>
    </location>
</feature>
<evidence type="ECO:0000256" key="1">
    <source>
        <dbReference type="ARBA" id="ARBA00001946"/>
    </source>
</evidence>
<dbReference type="Pfam" id="PF00293">
    <property type="entry name" value="NUDIX"/>
    <property type="match status" value="1"/>
</dbReference>
<dbReference type="EC" id="3.6.1.55" evidence="6"/>
<dbReference type="SUPFAM" id="SSF55811">
    <property type="entry name" value="Nudix"/>
    <property type="match status" value="1"/>
</dbReference>
<accession>A0A7X0U330</accession>
<evidence type="ECO:0000313" key="6">
    <source>
        <dbReference type="EMBL" id="MBB6553351.1"/>
    </source>
</evidence>
<proteinExistence type="inferred from homology"/>
<comment type="cofactor">
    <cofactor evidence="1">
        <name>Mg(2+)</name>
        <dbReference type="ChEBI" id="CHEBI:18420"/>
    </cofactor>
</comment>
<keyword evidence="3 4" id="KW-0378">Hydrolase</keyword>
<dbReference type="RefSeq" id="WP_281402496.1">
    <property type="nucleotide sequence ID" value="NZ_JACHMI010000001.1"/>
</dbReference>
<evidence type="ECO:0000256" key="4">
    <source>
        <dbReference type="RuleBase" id="RU003476"/>
    </source>
</evidence>
<organism evidence="6 7">
    <name type="scientific">Nonomuraea rubra</name>
    <dbReference type="NCBI Taxonomy" id="46180"/>
    <lineage>
        <taxon>Bacteria</taxon>
        <taxon>Bacillati</taxon>
        <taxon>Actinomycetota</taxon>
        <taxon>Actinomycetes</taxon>
        <taxon>Streptosporangiales</taxon>
        <taxon>Streptosporangiaceae</taxon>
        <taxon>Nonomuraea</taxon>
    </lineage>
</organism>
<dbReference type="Gene3D" id="3.90.79.10">
    <property type="entry name" value="Nucleoside Triphosphate Pyrophosphohydrolase"/>
    <property type="match status" value="1"/>
</dbReference>
<dbReference type="EMBL" id="JACHMI010000001">
    <property type="protein sequence ID" value="MBB6553351.1"/>
    <property type="molecule type" value="Genomic_DNA"/>
</dbReference>
<dbReference type="PANTHER" id="PTHR43046">
    <property type="entry name" value="GDP-MANNOSE MANNOSYL HYDROLASE"/>
    <property type="match status" value="1"/>
</dbReference>
<reference evidence="6 7" key="1">
    <citation type="submission" date="2020-08" db="EMBL/GenBank/DDBJ databases">
        <title>Sequencing the genomes of 1000 actinobacteria strains.</title>
        <authorList>
            <person name="Klenk H.-P."/>
        </authorList>
    </citation>
    <scope>NUCLEOTIDE SEQUENCE [LARGE SCALE GENOMIC DNA]</scope>
    <source>
        <strain evidence="6 7">DSM 43768</strain>
    </source>
</reference>
<keyword evidence="7" id="KW-1185">Reference proteome</keyword>
<protein>
    <submittedName>
        <fullName evidence="6">8-oxo-dGTP diphosphatase</fullName>
        <ecNumber evidence="6">3.6.1.55</ecNumber>
    </submittedName>
</protein>
<comment type="caution">
    <text evidence="6">The sequence shown here is derived from an EMBL/GenBank/DDBJ whole genome shotgun (WGS) entry which is preliminary data.</text>
</comment>
<evidence type="ECO:0000259" key="5">
    <source>
        <dbReference type="PROSITE" id="PS51462"/>
    </source>
</evidence>
<dbReference type="Proteomes" id="UP000565579">
    <property type="component" value="Unassembled WGS sequence"/>
</dbReference>
<sequence length="213" mass="24029">MEHQRPVECRIQEARLIFRPVCCQSESGLWLLGVASTVGWVDQRGPDQYTLRAAVMDAHRAEAEFDNACAWLEAAMKGPMDPLAAEVWVFDEAFRHVLLVKHRWRGWVPPGGRVEPGERPRDAARRELLEETGISADLLEAPAAVTVRSYHRDWSVTLGLSYGAIVARSLQVTEESNQPVAWVPLSQDWEGAFPEDRPRIRRYASQLSERTGA</sequence>
<dbReference type="InterPro" id="IPR015797">
    <property type="entry name" value="NUDIX_hydrolase-like_dom_sf"/>
</dbReference>
<dbReference type="PROSITE" id="PS00893">
    <property type="entry name" value="NUDIX_BOX"/>
    <property type="match status" value="1"/>
</dbReference>
<gene>
    <name evidence="6" type="ORF">HD593_008146</name>
</gene>
<dbReference type="PRINTS" id="PR00502">
    <property type="entry name" value="NUDIXFAMILY"/>
</dbReference>